<evidence type="ECO:0000256" key="5">
    <source>
        <dbReference type="ARBA" id="ARBA00022970"/>
    </source>
</evidence>
<proteinExistence type="inferred from homology"/>
<feature type="domain" description="ABC transporter" evidence="6">
    <location>
        <begin position="6"/>
        <end position="238"/>
    </location>
</feature>
<dbReference type="GO" id="GO:0016887">
    <property type="term" value="F:ATP hydrolysis activity"/>
    <property type="evidence" value="ECO:0007669"/>
    <property type="project" value="InterPro"/>
</dbReference>
<name>A0A330H3D4_9HYPH</name>
<dbReference type="RefSeq" id="WP_112126111.1">
    <property type="nucleotide sequence ID" value="NZ_QMBQ01000001.1"/>
</dbReference>
<dbReference type="PROSITE" id="PS50893">
    <property type="entry name" value="ABC_TRANSPORTER_2"/>
    <property type="match status" value="1"/>
</dbReference>
<dbReference type="Pfam" id="PF00005">
    <property type="entry name" value="ABC_tran"/>
    <property type="match status" value="1"/>
</dbReference>
<reference evidence="7 8" key="2">
    <citation type="submission" date="2018-07" db="EMBL/GenBank/DDBJ databases">
        <title>Diversity of Mesorhizobium strains in Brazil.</title>
        <authorList>
            <person name="Helene L.C.F."/>
            <person name="Dall'Agnol R."/>
            <person name="Delamuta J.R.M."/>
            <person name="Hungria M."/>
        </authorList>
    </citation>
    <scope>NUCLEOTIDE SEQUENCE [LARGE SCALE GENOMIC DNA]</scope>
    <source>
        <strain evidence="7 8">CNPSo 3140</strain>
    </source>
</reference>
<dbReference type="OrthoDB" id="9806149at2"/>
<dbReference type="Gene3D" id="3.40.50.300">
    <property type="entry name" value="P-loop containing nucleotide triphosphate hydrolases"/>
    <property type="match status" value="1"/>
</dbReference>
<sequence>MNETVLDVSDLEAGYEPGVPIVRGASITVNKGEIVVVLGPNGAGKSSLIKAIAGLVPISRGKVLLDGKDITAAPAHTMVRLGLAFVPQTENVFPRMSVEDNLKVACGILERRQAPARIEEMYAAFPDLLRQRRTPAGNLSGGQRQMLAVARALIVHPKVLVLDEPSAGLSPKFVSMVFEMLSDIRKSGVTILLVEQNAKAALAIGDRAYVLVEGKERHEGAASTLWDDPVIAELYLGQRPLRKDSARHTETGGAA</sequence>
<dbReference type="InterPro" id="IPR003593">
    <property type="entry name" value="AAA+_ATPase"/>
</dbReference>
<evidence type="ECO:0000313" key="8">
    <source>
        <dbReference type="Proteomes" id="UP000251956"/>
    </source>
</evidence>
<evidence type="ECO:0000313" key="7">
    <source>
        <dbReference type="EMBL" id="RAZ80577.1"/>
    </source>
</evidence>
<dbReference type="SUPFAM" id="SSF52540">
    <property type="entry name" value="P-loop containing nucleoside triphosphate hydrolases"/>
    <property type="match status" value="1"/>
</dbReference>
<dbReference type="InterPro" id="IPR052156">
    <property type="entry name" value="BCAA_Transport_ATP-bd_LivF"/>
</dbReference>
<keyword evidence="5" id="KW-0029">Amino-acid transport</keyword>
<evidence type="ECO:0000256" key="1">
    <source>
        <dbReference type="ARBA" id="ARBA00005417"/>
    </source>
</evidence>
<accession>A0A330H3D4</accession>
<dbReference type="Proteomes" id="UP000251956">
    <property type="component" value="Unassembled WGS sequence"/>
</dbReference>
<protein>
    <submittedName>
        <fullName evidence="7">ABC transporter ATP-binding protein</fullName>
    </submittedName>
</protein>
<dbReference type="InterPro" id="IPR017871">
    <property type="entry name" value="ABC_transporter-like_CS"/>
</dbReference>
<keyword evidence="3" id="KW-0547">Nucleotide-binding</keyword>
<dbReference type="GO" id="GO:0015658">
    <property type="term" value="F:branched-chain amino acid transmembrane transporter activity"/>
    <property type="evidence" value="ECO:0007669"/>
    <property type="project" value="TreeGrafter"/>
</dbReference>
<reference evidence="8" key="1">
    <citation type="submission" date="2018-06" db="EMBL/GenBank/DDBJ databases">
        <authorList>
            <person name="Helene L.C."/>
            <person name="Dall'Agnol R."/>
            <person name="Delamuta J.R."/>
            <person name="Hungria M."/>
        </authorList>
    </citation>
    <scope>NUCLEOTIDE SEQUENCE [LARGE SCALE GENOMIC DNA]</scope>
    <source>
        <strain evidence="8">CNPSo 3140</strain>
    </source>
</reference>
<dbReference type="AlphaFoldDB" id="A0A330H3D4"/>
<dbReference type="SMART" id="SM00382">
    <property type="entry name" value="AAA"/>
    <property type="match status" value="1"/>
</dbReference>
<comment type="caution">
    <text evidence="7">The sequence shown here is derived from an EMBL/GenBank/DDBJ whole genome shotgun (WGS) entry which is preliminary data.</text>
</comment>
<dbReference type="GO" id="GO:0015807">
    <property type="term" value="P:L-amino acid transport"/>
    <property type="evidence" value="ECO:0007669"/>
    <property type="project" value="TreeGrafter"/>
</dbReference>
<dbReference type="InterPro" id="IPR027417">
    <property type="entry name" value="P-loop_NTPase"/>
</dbReference>
<gene>
    <name evidence="7" type="ORF">DPM35_04680</name>
</gene>
<dbReference type="PANTHER" id="PTHR43820">
    <property type="entry name" value="HIGH-AFFINITY BRANCHED-CHAIN AMINO ACID TRANSPORT ATP-BINDING PROTEIN LIVF"/>
    <property type="match status" value="1"/>
</dbReference>
<evidence type="ECO:0000256" key="4">
    <source>
        <dbReference type="ARBA" id="ARBA00022840"/>
    </source>
</evidence>
<keyword evidence="2" id="KW-0813">Transport</keyword>
<dbReference type="EMBL" id="QMBQ01000001">
    <property type="protein sequence ID" value="RAZ80577.1"/>
    <property type="molecule type" value="Genomic_DNA"/>
</dbReference>
<comment type="similarity">
    <text evidence="1">Belongs to the ABC transporter superfamily.</text>
</comment>
<keyword evidence="4 7" id="KW-0067">ATP-binding</keyword>
<dbReference type="PROSITE" id="PS00211">
    <property type="entry name" value="ABC_TRANSPORTER_1"/>
    <property type="match status" value="1"/>
</dbReference>
<keyword evidence="8" id="KW-1185">Reference proteome</keyword>
<evidence type="ECO:0000256" key="3">
    <source>
        <dbReference type="ARBA" id="ARBA00022741"/>
    </source>
</evidence>
<dbReference type="PANTHER" id="PTHR43820:SF7">
    <property type="entry name" value="BRANCHED-CHAIN AMINO ACID TRANSPORT ATP-BINDING PROTEIN LIVF-RELATED"/>
    <property type="match status" value="1"/>
</dbReference>
<evidence type="ECO:0000256" key="2">
    <source>
        <dbReference type="ARBA" id="ARBA00022448"/>
    </source>
</evidence>
<dbReference type="InterPro" id="IPR003439">
    <property type="entry name" value="ABC_transporter-like_ATP-bd"/>
</dbReference>
<dbReference type="GO" id="GO:0005524">
    <property type="term" value="F:ATP binding"/>
    <property type="evidence" value="ECO:0007669"/>
    <property type="project" value="UniProtKB-KW"/>
</dbReference>
<evidence type="ECO:0000259" key="6">
    <source>
        <dbReference type="PROSITE" id="PS50893"/>
    </source>
</evidence>
<dbReference type="CDD" id="cd03224">
    <property type="entry name" value="ABC_TM1139_LivF_branched"/>
    <property type="match status" value="1"/>
</dbReference>
<organism evidence="7 8">
    <name type="scientific">Mesorhizobium atlanticum</name>
    <dbReference type="NCBI Taxonomy" id="2233532"/>
    <lineage>
        <taxon>Bacteria</taxon>
        <taxon>Pseudomonadati</taxon>
        <taxon>Pseudomonadota</taxon>
        <taxon>Alphaproteobacteria</taxon>
        <taxon>Hyphomicrobiales</taxon>
        <taxon>Phyllobacteriaceae</taxon>
        <taxon>Mesorhizobium</taxon>
    </lineage>
</organism>